<feature type="transmembrane region" description="Helical" evidence="8">
    <location>
        <begin position="186"/>
        <end position="206"/>
    </location>
</feature>
<feature type="transmembrane region" description="Helical" evidence="8">
    <location>
        <begin position="59"/>
        <end position="79"/>
    </location>
</feature>
<dbReference type="RefSeq" id="WP_185338553.1">
    <property type="nucleotide sequence ID" value="NZ_JAARPY010000004.1"/>
</dbReference>
<dbReference type="InterPro" id="IPR037294">
    <property type="entry name" value="ABC_BtuC-like"/>
</dbReference>
<evidence type="ECO:0000256" key="7">
    <source>
        <dbReference type="ARBA" id="ARBA00023136"/>
    </source>
</evidence>
<dbReference type="Proteomes" id="UP000571128">
    <property type="component" value="Unassembled WGS sequence"/>
</dbReference>
<dbReference type="FunFam" id="1.10.3470.10:FF:000001">
    <property type="entry name" value="Vitamin B12 ABC transporter permease BtuC"/>
    <property type="match status" value="1"/>
</dbReference>
<dbReference type="Gene3D" id="1.10.3470.10">
    <property type="entry name" value="ABC transporter involved in vitamin B12 uptake, BtuC"/>
    <property type="match status" value="1"/>
</dbReference>
<dbReference type="AlphaFoldDB" id="A0A841YDB0"/>
<dbReference type="SUPFAM" id="SSF81345">
    <property type="entry name" value="ABC transporter involved in vitamin B12 uptake, BtuC"/>
    <property type="match status" value="1"/>
</dbReference>
<name>A0A841YDB0_9LIST</name>
<evidence type="ECO:0000256" key="3">
    <source>
        <dbReference type="ARBA" id="ARBA00022448"/>
    </source>
</evidence>
<keyword evidence="4" id="KW-1003">Cell membrane</keyword>
<proteinExistence type="inferred from homology"/>
<dbReference type="InterPro" id="IPR000522">
    <property type="entry name" value="ABC_transptr_permease_BtuC"/>
</dbReference>
<dbReference type="CDD" id="cd06550">
    <property type="entry name" value="TM_ABC_iron-siderophores_like"/>
    <property type="match status" value="1"/>
</dbReference>
<keyword evidence="3" id="KW-0813">Transport</keyword>
<feature type="transmembrane region" description="Helical" evidence="8">
    <location>
        <begin position="300"/>
        <end position="320"/>
    </location>
</feature>
<evidence type="ECO:0000313" key="9">
    <source>
        <dbReference type="EMBL" id="MBC1398342.1"/>
    </source>
</evidence>
<gene>
    <name evidence="9" type="ORF">HB844_05615</name>
</gene>
<feature type="transmembrane region" description="Helical" evidence="8">
    <location>
        <begin position="271"/>
        <end position="288"/>
    </location>
</feature>
<evidence type="ECO:0000256" key="6">
    <source>
        <dbReference type="ARBA" id="ARBA00022989"/>
    </source>
</evidence>
<reference evidence="9 10" key="1">
    <citation type="submission" date="2020-03" db="EMBL/GenBank/DDBJ databases">
        <title>Soil Listeria distribution.</title>
        <authorList>
            <person name="Liao J."/>
            <person name="Wiedmann M."/>
        </authorList>
    </citation>
    <scope>NUCLEOTIDE SEQUENCE [LARGE SCALE GENOMIC DNA]</scope>
    <source>
        <strain evidence="9 10">FSL L7-1645</strain>
    </source>
</reference>
<organism evidence="9 10">
    <name type="scientific">Listeria fleischmannii</name>
    <dbReference type="NCBI Taxonomy" id="1069827"/>
    <lineage>
        <taxon>Bacteria</taxon>
        <taxon>Bacillati</taxon>
        <taxon>Bacillota</taxon>
        <taxon>Bacilli</taxon>
        <taxon>Bacillales</taxon>
        <taxon>Listeriaceae</taxon>
        <taxon>Listeria</taxon>
    </lineage>
</organism>
<evidence type="ECO:0000256" key="8">
    <source>
        <dbReference type="SAM" id="Phobius"/>
    </source>
</evidence>
<feature type="transmembrane region" description="Helical" evidence="8">
    <location>
        <begin position="12"/>
        <end position="39"/>
    </location>
</feature>
<accession>A0A841YDB0</accession>
<dbReference type="GO" id="GO:0005886">
    <property type="term" value="C:plasma membrane"/>
    <property type="evidence" value="ECO:0007669"/>
    <property type="project" value="UniProtKB-SubCell"/>
</dbReference>
<evidence type="ECO:0000256" key="4">
    <source>
        <dbReference type="ARBA" id="ARBA00022475"/>
    </source>
</evidence>
<feature type="transmembrane region" description="Helical" evidence="8">
    <location>
        <begin position="145"/>
        <end position="166"/>
    </location>
</feature>
<dbReference type="PANTHER" id="PTHR30472">
    <property type="entry name" value="FERRIC ENTEROBACTIN TRANSPORT SYSTEM PERMEASE PROTEIN"/>
    <property type="match status" value="1"/>
</dbReference>
<dbReference type="GO" id="GO:0022857">
    <property type="term" value="F:transmembrane transporter activity"/>
    <property type="evidence" value="ECO:0007669"/>
    <property type="project" value="InterPro"/>
</dbReference>
<evidence type="ECO:0000256" key="5">
    <source>
        <dbReference type="ARBA" id="ARBA00022692"/>
    </source>
</evidence>
<comment type="caution">
    <text evidence="9">The sequence shown here is derived from an EMBL/GenBank/DDBJ whole genome shotgun (WGS) entry which is preliminary data.</text>
</comment>
<feature type="transmembrane region" description="Helical" evidence="8">
    <location>
        <begin position="119"/>
        <end position="136"/>
    </location>
</feature>
<protein>
    <submittedName>
        <fullName evidence="9">Iron ABC transporter permease</fullName>
    </submittedName>
</protein>
<feature type="transmembrane region" description="Helical" evidence="8">
    <location>
        <begin position="91"/>
        <end position="113"/>
    </location>
</feature>
<evidence type="ECO:0000313" key="10">
    <source>
        <dbReference type="Proteomes" id="UP000571128"/>
    </source>
</evidence>
<keyword evidence="5 8" id="KW-0812">Transmembrane</keyword>
<dbReference type="PANTHER" id="PTHR30472:SF65">
    <property type="entry name" value="SIDEROPHORE TRANSPORT SYSTEM PERMEASE PROTEIN YFIZ-RELATED"/>
    <property type="match status" value="1"/>
</dbReference>
<evidence type="ECO:0000256" key="2">
    <source>
        <dbReference type="ARBA" id="ARBA00007935"/>
    </source>
</evidence>
<dbReference type="GO" id="GO:0033214">
    <property type="term" value="P:siderophore-iron import into cell"/>
    <property type="evidence" value="ECO:0007669"/>
    <property type="project" value="TreeGrafter"/>
</dbReference>
<keyword evidence="6 8" id="KW-1133">Transmembrane helix</keyword>
<comment type="subcellular location">
    <subcellularLocation>
        <location evidence="1">Cell membrane</location>
        <topology evidence="1">Multi-pass membrane protein</topology>
    </subcellularLocation>
</comment>
<dbReference type="EMBL" id="JAARPY010000004">
    <property type="protein sequence ID" value="MBC1398342.1"/>
    <property type="molecule type" value="Genomic_DNA"/>
</dbReference>
<comment type="similarity">
    <text evidence="2">Belongs to the binding-protein-dependent transport system permease family. FecCD subfamily.</text>
</comment>
<keyword evidence="7 8" id="KW-0472">Membrane</keyword>
<evidence type="ECO:0000256" key="1">
    <source>
        <dbReference type="ARBA" id="ARBA00004651"/>
    </source>
</evidence>
<feature type="transmembrane region" description="Helical" evidence="8">
    <location>
        <begin position="232"/>
        <end position="259"/>
    </location>
</feature>
<sequence>MSVKIPIWSRFVLVFLLLIAMFGLALSFGSVHYSFGFLIDGFFHGQNQKEITTLYELRLPRNIAAILIGAALGVSGSIMQALTRNPLADPGILGVSAGGNLSLALIIAFMPNLAFPGKMLASFLGAAAGTLFVLAISKQGNIYKIILAGAAVSAFLTAIASAVSILFKTSKEMNMWTSGGLVGTTFHEVALIAPVILLALVVSLFFSKQIGILTMSDEVAVGLGISIQRMRLLLFFFVALLTGASVALIGEIAFVGLIVPHFARFIVGANYKYILPMSALVGALFLLIADTLSRTLNPPFEIPIVAILSVIGLPFFIYIVRGGLKG</sequence>
<dbReference type="Pfam" id="PF01032">
    <property type="entry name" value="FecCD"/>
    <property type="match status" value="1"/>
</dbReference>